<sequence length="167" mass="19027">MIGNKILIKYANQNEMVLSVSSVQISTSMAERKNIGICVGKLASPDLVQVGASIYSLEHYSKKIEEGKCSIQELENLLDEKNPIVLYHAMTHIGKEGIRPEEIFKKLNGLSLKREHQDKMIGHYKVGDLAIATMIKLGEKEDEITGFKILDEFEKKMVFRLFEEIEW</sequence>
<dbReference type="EMBL" id="CP097770">
    <property type="protein sequence ID" value="URJ52034.2"/>
    <property type="molecule type" value="Genomic_DNA"/>
</dbReference>
<reference evidence="1" key="1">
    <citation type="submission" date="2022-11" db="EMBL/GenBank/DDBJ databases">
        <authorList>
            <person name="Vasilchenko N.G."/>
            <person name="Prazdnova E.V."/>
            <person name="Gorovtsov A.V."/>
            <person name="Chistyakov V.A."/>
            <person name="Pak M.L."/>
        </authorList>
    </citation>
    <scope>NUCLEOTIDE SEQUENCE</scope>
    <source>
        <strain evidence="1">R 4.5</strain>
    </source>
</reference>
<proteinExistence type="predicted"/>
<evidence type="ECO:0000313" key="2">
    <source>
        <dbReference type="Proteomes" id="UP001055784"/>
    </source>
</evidence>
<dbReference type="AlphaFoldDB" id="A0AAE9L9V0"/>
<gene>
    <name evidence="1" type="ORF">MF626_001518</name>
</gene>
<evidence type="ECO:0000313" key="1">
    <source>
        <dbReference type="EMBL" id="URJ52034.2"/>
    </source>
</evidence>
<organism evidence="1 2">
    <name type="scientific">Paenibacillus polymyxa</name>
    <name type="common">Bacillus polymyxa</name>
    <dbReference type="NCBI Taxonomy" id="1406"/>
    <lineage>
        <taxon>Bacteria</taxon>
        <taxon>Bacillati</taxon>
        <taxon>Bacillota</taxon>
        <taxon>Bacilli</taxon>
        <taxon>Bacillales</taxon>
        <taxon>Paenibacillaceae</taxon>
        <taxon>Paenibacillus</taxon>
    </lineage>
</organism>
<dbReference type="Proteomes" id="UP001055784">
    <property type="component" value="Chromosome"/>
</dbReference>
<name>A0AAE9L9V0_PAEPO</name>
<dbReference type="RefSeq" id="WP_250268249.1">
    <property type="nucleotide sequence ID" value="NZ_CP097769.1"/>
</dbReference>
<accession>A0AAE9L9V0</accession>
<protein>
    <submittedName>
        <fullName evidence="1">Uncharacterized protein</fullName>
    </submittedName>
</protein>